<protein>
    <recommendedName>
        <fullName evidence="4">Metal-binding protein</fullName>
    </recommendedName>
</protein>
<keyword evidence="2" id="KW-0614">Plasmid</keyword>
<dbReference type="OrthoDB" id="14727at2"/>
<name>A0A1P8UNI3_9RHOB</name>
<feature type="chain" id="PRO_5013337964" description="Metal-binding protein" evidence="1">
    <location>
        <begin position="23"/>
        <end position="152"/>
    </location>
</feature>
<feature type="signal peptide" evidence="1">
    <location>
        <begin position="1"/>
        <end position="22"/>
    </location>
</feature>
<evidence type="ECO:0000313" key="2">
    <source>
        <dbReference type="EMBL" id="APZ50928.1"/>
    </source>
</evidence>
<dbReference type="RefSeq" id="WP_076695156.1">
    <property type="nucleotide sequence ID" value="NZ_CP015092.1"/>
</dbReference>
<organism evidence="2 3">
    <name type="scientific">Salipiger abyssi</name>
    <dbReference type="NCBI Taxonomy" id="1250539"/>
    <lineage>
        <taxon>Bacteria</taxon>
        <taxon>Pseudomonadati</taxon>
        <taxon>Pseudomonadota</taxon>
        <taxon>Alphaproteobacteria</taxon>
        <taxon>Rhodobacterales</taxon>
        <taxon>Roseobacteraceae</taxon>
        <taxon>Salipiger</taxon>
    </lineage>
</organism>
<dbReference type="Proteomes" id="UP000187059">
    <property type="component" value="Plasmid pPABY3"/>
</dbReference>
<keyword evidence="3" id="KW-1185">Reference proteome</keyword>
<evidence type="ECO:0000256" key="1">
    <source>
        <dbReference type="SAM" id="SignalP"/>
    </source>
</evidence>
<dbReference type="AlphaFoldDB" id="A0A1P8UNI3"/>
<proteinExistence type="predicted"/>
<dbReference type="Pfam" id="PF04214">
    <property type="entry name" value="DUF411"/>
    <property type="match status" value="1"/>
</dbReference>
<dbReference type="InterPro" id="IPR007332">
    <property type="entry name" value="DUF411"/>
</dbReference>
<evidence type="ECO:0000313" key="3">
    <source>
        <dbReference type="Proteomes" id="UP000187059"/>
    </source>
</evidence>
<keyword evidence="1" id="KW-0732">Signal</keyword>
<dbReference type="KEGG" id="paby:Ga0080574_TMP594"/>
<evidence type="ECO:0008006" key="4">
    <source>
        <dbReference type="Google" id="ProtNLM"/>
    </source>
</evidence>
<geneLocation type="plasmid" evidence="3">
    <name>ppaby3</name>
</geneLocation>
<sequence precursor="true">MKRFTPALAIAFALLPAAQAVAEAIQIDVRKTSGCGCCLSWMKHLEENGFAPMGEDMFGGSLVRFKLDNGVPQRMVSCHTALVDGYVIEGHVPAADIQRLLEDRPDAVGLAVPGMPYGSPGMGPEDDREAYDVFLIHEDGSTEVYTSYSAPD</sequence>
<dbReference type="EMBL" id="CP015092">
    <property type="protein sequence ID" value="APZ50928.1"/>
    <property type="molecule type" value="Genomic_DNA"/>
</dbReference>
<accession>A0A1P8UNI3</accession>
<gene>
    <name evidence="2" type="ORF">Ga0080574_TMP594</name>
</gene>
<reference evidence="2 3" key="1">
    <citation type="submission" date="2016-04" db="EMBL/GenBank/DDBJ databases">
        <title>Deep-sea bacteria in the southern Pacific.</title>
        <authorList>
            <person name="Tang K."/>
        </authorList>
    </citation>
    <scope>NUCLEOTIDE SEQUENCE [LARGE SCALE GENOMIC DNA]</scope>
    <source>
        <strain evidence="2 3">JLT2014</strain>
        <plasmid evidence="3">ppaby3</plasmid>
    </source>
</reference>